<dbReference type="InterPro" id="IPR015424">
    <property type="entry name" value="PyrdxlP-dep_Trfase"/>
</dbReference>
<dbReference type="PANTHER" id="PTHR11601">
    <property type="entry name" value="CYSTEINE DESULFURYLASE FAMILY MEMBER"/>
    <property type="match status" value="1"/>
</dbReference>
<evidence type="ECO:0000256" key="9">
    <source>
        <dbReference type="RuleBase" id="RU004504"/>
    </source>
</evidence>
<evidence type="ECO:0000313" key="11">
    <source>
        <dbReference type="EMBL" id="ACJ31245.1"/>
    </source>
</evidence>
<comment type="catalytic activity">
    <reaction evidence="8">
        <text>(sulfur carrier)-H + L-cysteine = (sulfur carrier)-SH + L-alanine</text>
        <dbReference type="Rhea" id="RHEA:43892"/>
        <dbReference type="Rhea" id="RHEA-COMP:14737"/>
        <dbReference type="Rhea" id="RHEA-COMP:14739"/>
        <dbReference type="ChEBI" id="CHEBI:29917"/>
        <dbReference type="ChEBI" id="CHEBI:35235"/>
        <dbReference type="ChEBI" id="CHEBI:57972"/>
        <dbReference type="ChEBI" id="CHEBI:64428"/>
        <dbReference type="EC" id="2.8.1.7"/>
    </reaction>
</comment>
<dbReference type="InterPro" id="IPR015422">
    <property type="entry name" value="PyrdxlP-dep_Trfase_small"/>
</dbReference>
<dbReference type="AlphaFoldDB" id="B8CUQ3"/>
<dbReference type="Proteomes" id="UP000000753">
    <property type="component" value="Chromosome"/>
</dbReference>
<organism evidence="11 12">
    <name type="scientific">Shewanella piezotolerans (strain WP3 / JCM 13877)</name>
    <dbReference type="NCBI Taxonomy" id="225849"/>
    <lineage>
        <taxon>Bacteria</taxon>
        <taxon>Pseudomonadati</taxon>
        <taxon>Pseudomonadota</taxon>
        <taxon>Gammaproteobacteria</taxon>
        <taxon>Alteromonadales</taxon>
        <taxon>Shewanellaceae</taxon>
        <taxon>Shewanella</taxon>
    </lineage>
</organism>
<dbReference type="eggNOG" id="COG1104">
    <property type="taxonomic scope" value="Bacteria"/>
</dbReference>
<dbReference type="GO" id="GO:0031071">
    <property type="term" value="F:cysteine desulfurase activity"/>
    <property type="evidence" value="ECO:0007669"/>
    <property type="project" value="UniProtKB-EC"/>
</dbReference>
<reference evidence="11 12" key="1">
    <citation type="journal article" date="2008" name="PLoS ONE">
        <title>Environmental adaptation: genomic analysis of the piezotolerant and psychrotolerant deep-sea iron reducing bacterium Shewanella piezotolerans WP3.</title>
        <authorList>
            <person name="Wang F."/>
            <person name="Wang J."/>
            <person name="Jian H."/>
            <person name="Zhang B."/>
            <person name="Li S."/>
            <person name="Wang F."/>
            <person name="Zeng X."/>
            <person name="Gao L."/>
            <person name="Bartlett D.H."/>
            <person name="Yu J."/>
            <person name="Hu S."/>
            <person name="Xiao X."/>
        </authorList>
    </citation>
    <scope>NUCLEOTIDE SEQUENCE [LARGE SCALE GENOMIC DNA]</scope>
    <source>
        <strain evidence="12">WP3 / JCM 13877</strain>
    </source>
</reference>
<dbReference type="InterPro" id="IPR020578">
    <property type="entry name" value="Aminotrans_V_PyrdxlP_BS"/>
</dbReference>
<keyword evidence="11" id="KW-0032">Aminotransferase</keyword>
<dbReference type="InterPro" id="IPR000192">
    <property type="entry name" value="Aminotrans_V_dom"/>
</dbReference>
<accession>B8CUQ3</accession>
<evidence type="ECO:0000256" key="3">
    <source>
        <dbReference type="ARBA" id="ARBA00012239"/>
    </source>
</evidence>
<name>B8CUQ3_SHEPW</name>
<dbReference type="Pfam" id="PF00753">
    <property type="entry name" value="Lactamase_B"/>
    <property type="match status" value="1"/>
</dbReference>
<dbReference type="CDD" id="cd00158">
    <property type="entry name" value="RHOD"/>
    <property type="match status" value="1"/>
</dbReference>
<dbReference type="Pfam" id="PF00266">
    <property type="entry name" value="Aminotran_5"/>
    <property type="match status" value="1"/>
</dbReference>
<dbReference type="InterPro" id="IPR036866">
    <property type="entry name" value="RibonucZ/Hydroxyglut_hydro"/>
</dbReference>
<keyword evidence="11" id="KW-0808">Transferase</keyword>
<keyword evidence="5" id="KW-0663">Pyridoxal phosphate</keyword>
<dbReference type="PROSITE" id="PS50206">
    <property type="entry name" value="RHODANESE_3"/>
    <property type="match status" value="1"/>
</dbReference>
<evidence type="ECO:0000313" key="12">
    <source>
        <dbReference type="Proteomes" id="UP000000753"/>
    </source>
</evidence>
<protein>
    <recommendedName>
        <fullName evidence="3">cysteine desulfurase</fullName>
        <ecNumber evidence="3">2.8.1.7</ecNumber>
    </recommendedName>
</protein>
<evidence type="ECO:0000256" key="7">
    <source>
        <dbReference type="ARBA" id="ARBA00023014"/>
    </source>
</evidence>
<dbReference type="SMART" id="SM00849">
    <property type="entry name" value="Lactamase_B"/>
    <property type="match status" value="1"/>
</dbReference>
<dbReference type="Gene3D" id="3.60.15.10">
    <property type="entry name" value="Ribonuclease Z/Hydroxyacylglutathione hydrolase-like"/>
    <property type="match status" value="1"/>
</dbReference>
<dbReference type="HOGENOM" id="CLU_003433_0_0_6"/>
<dbReference type="Gene3D" id="1.10.260.50">
    <property type="match status" value="1"/>
</dbReference>
<dbReference type="InterPro" id="IPR015421">
    <property type="entry name" value="PyrdxlP-dep_Trfase_major"/>
</dbReference>
<dbReference type="RefSeq" id="WP_020914575.1">
    <property type="nucleotide sequence ID" value="NC_011566.1"/>
</dbReference>
<evidence type="ECO:0000256" key="6">
    <source>
        <dbReference type="ARBA" id="ARBA00023004"/>
    </source>
</evidence>
<evidence type="ECO:0000256" key="2">
    <source>
        <dbReference type="ARBA" id="ARBA00006490"/>
    </source>
</evidence>
<dbReference type="PROSITE" id="PS00595">
    <property type="entry name" value="AA_TRANSFER_CLASS_5"/>
    <property type="match status" value="1"/>
</dbReference>
<dbReference type="EMBL" id="CP000472">
    <property type="protein sequence ID" value="ACJ31245.1"/>
    <property type="molecule type" value="Genomic_DNA"/>
</dbReference>
<dbReference type="InterPro" id="IPR001279">
    <property type="entry name" value="Metallo-B-lactamas"/>
</dbReference>
<dbReference type="GO" id="GO:0008483">
    <property type="term" value="F:transaminase activity"/>
    <property type="evidence" value="ECO:0007669"/>
    <property type="project" value="UniProtKB-KW"/>
</dbReference>
<dbReference type="STRING" id="225849.swp_4605"/>
<keyword evidence="12" id="KW-1185">Reference proteome</keyword>
<dbReference type="GO" id="GO:0046872">
    <property type="term" value="F:metal ion binding"/>
    <property type="evidence" value="ECO:0007669"/>
    <property type="project" value="UniProtKB-KW"/>
</dbReference>
<dbReference type="Pfam" id="PF00581">
    <property type="entry name" value="Rhodanese"/>
    <property type="match status" value="1"/>
</dbReference>
<proteinExistence type="inferred from homology"/>
<dbReference type="PANTHER" id="PTHR11601:SF34">
    <property type="entry name" value="CYSTEINE DESULFURASE"/>
    <property type="match status" value="1"/>
</dbReference>
<dbReference type="EC" id="2.8.1.7" evidence="3"/>
<comment type="similarity">
    <text evidence="2">Belongs to the class-V pyridoxal-phosphate-dependent aminotransferase family. NifS/IscS subfamily.</text>
</comment>
<evidence type="ECO:0000256" key="5">
    <source>
        <dbReference type="ARBA" id="ARBA00022898"/>
    </source>
</evidence>
<dbReference type="GO" id="GO:0051536">
    <property type="term" value="F:iron-sulfur cluster binding"/>
    <property type="evidence" value="ECO:0007669"/>
    <property type="project" value="UniProtKB-KW"/>
</dbReference>
<dbReference type="SMART" id="SM00450">
    <property type="entry name" value="RHOD"/>
    <property type="match status" value="1"/>
</dbReference>
<dbReference type="eggNOG" id="COG0491">
    <property type="taxonomic scope" value="Bacteria"/>
</dbReference>
<keyword evidence="4" id="KW-0479">Metal-binding</keyword>
<dbReference type="KEGG" id="swp:swp_4605"/>
<gene>
    <name evidence="11" type="ordered locus">swp_4605</name>
</gene>
<dbReference type="SUPFAM" id="SSF53383">
    <property type="entry name" value="PLP-dependent transferases"/>
    <property type="match status" value="1"/>
</dbReference>
<evidence type="ECO:0000256" key="1">
    <source>
        <dbReference type="ARBA" id="ARBA00001933"/>
    </source>
</evidence>
<dbReference type="Gene3D" id="3.40.640.10">
    <property type="entry name" value="Type I PLP-dependent aspartate aminotransferase-like (Major domain)"/>
    <property type="match status" value="1"/>
</dbReference>
<comment type="cofactor">
    <cofactor evidence="1 9">
        <name>pyridoxal 5'-phosphate</name>
        <dbReference type="ChEBI" id="CHEBI:597326"/>
    </cofactor>
</comment>
<feature type="domain" description="Rhodanese" evidence="10">
    <location>
        <begin position="678"/>
        <end position="761"/>
    </location>
</feature>
<dbReference type="SUPFAM" id="SSF52821">
    <property type="entry name" value="Rhodanese/Cell cycle control phosphatase"/>
    <property type="match status" value="1"/>
</dbReference>
<evidence type="ECO:0000256" key="8">
    <source>
        <dbReference type="ARBA" id="ARBA00050776"/>
    </source>
</evidence>
<sequence>MKNTTELTQIYLDANATTPVLPEAAAAALSAMENLFGNPSSSHITGLKAKNLMEQTRLRAQTLLGSGEGKIIFTSGATEGIQTSILSALIAAKSRMSADKNYSVLYGATEHKAVPESLKHWLTVLDIKAEVTAIPVDQFGLLDHDFIRQHAPSALMICTMAVNNETGVFQNLKSLEATIRSANSDIFWMVDCVQALGKTELDLKTTTIDYAPFSGHKLYAPKGIGFVYIRDSAPFTPFIAGGGQESGLRSGTENLPGLAALNVIFEMLLSQEGSPFSSSAQLTQYRQQIADTLTECFSDIVFNNSFEHSVATTINFAVPSFSSKEIMDLFDAANIRVSSGSACSSKVTRSFVLDAMGLPAWQSEAAIRMSFGPAITQAEVDTACARIKTASQALTQSCMILDDSSDISDRTDLDGLLQLRSGASCTWVFVDSLSKQALIIDPLPELKQRLETLLECQQLTLVAAIDTHGHADHVSGREALASRYLAEQESDHLGWPVTENRVQHLAQQLQVISIGTKQLLRLPTPGHTSDSISLLLCSAPSASNHTAEHTQYAFCGDTILMGSLGRTNFESSSSVALFNSLKLIRDSISSTALICASHDYNNEFTTSLKAEINRNDLLKGVLSNQLSMDDFQQRKAHLDTHLNDEVGTEIMCGALIGNCDKFKIKEYDAFSLAAAMKQDENVCIIDIREPHEYALNHSTQSSLNVPLTRLVQFIQEHQNQKNRQWVLVCRSGSRSMIAAQAMHRLGFEQVSHLKGGYALSS</sequence>
<dbReference type="InterPro" id="IPR036873">
    <property type="entry name" value="Rhodanese-like_dom_sf"/>
</dbReference>
<evidence type="ECO:0000256" key="4">
    <source>
        <dbReference type="ARBA" id="ARBA00022723"/>
    </source>
</evidence>
<dbReference type="Gene3D" id="3.40.250.10">
    <property type="entry name" value="Rhodanese-like domain"/>
    <property type="match status" value="1"/>
</dbReference>
<dbReference type="Gene3D" id="3.90.1150.10">
    <property type="entry name" value="Aspartate Aminotransferase, domain 1"/>
    <property type="match status" value="1"/>
</dbReference>
<dbReference type="OrthoDB" id="9808002at2"/>
<dbReference type="SUPFAM" id="SSF56281">
    <property type="entry name" value="Metallo-hydrolase/oxidoreductase"/>
    <property type="match status" value="1"/>
</dbReference>
<evidence type="ECO:0000259" key="10">
    <source>
        <dbReference type="PROSITE" id="PS50206"/>
    </source>
</evidence>
<keyword evidence="6" id="KW-0408">Iron</keyword>
<dbReference type="InterPro" id="IPR001763">
    <property type="entry name" value="Rhodanese-like_dom"/>
</dbReference>
<keyword evidence="7" id="KW-0411">Iron-sulfur</keyword>